<dbReference type="Proteomes" id="UP000658997">
    <property type="component" value="Unassembled WGS sequence"/>
</dbReference>
<feature type="region of interest" description="Disordered" evidence="2">
    <location>
        <begin position="434"/>
        <end position="536"/>
    </location>
</feature>
<feature type="compositionally biased region" description="Low complexity" evidence="2">
    <location>
        <begin position="477"/>
        <end position="499"/>
    </location>
</feature>
<dbReference type="SMART" id="SM00506">
    <property type="entry name" value="A1pp"/>
    <property type="match status" value="1"/>
</dbReference>
<proteinExistence type="inferred from homology"/>
<dbReference type="PANTHER" id="PTHR11106">
    <property type="entry name" value="GANGLIOSIDE INDUCED DIFFERENTIATION ASSOCIATED PROTEIN 2-RELATED"/>
    <property type="match status" value="1"/>
</dbReference>
<dbReference type="EMBL" id="ULHB01000072">
    <property type="protein sequence ID" value="SYW80397.1"/>
    <property type="molecule type" value="Genomic_DNA"/>
</dbReference>
<feature type="region of interest" description="Disordered" evidence="2">
    <location>
        <begin position="1"/>
        <end position="134"/>
    </location>
</feature>
<dbReference type="InterPro" id="IPR002589">
    <property type="entry name" value="Macro_dom"/>
</dbReference>
<feature type="domain" description="Macro" evidence="3">
    <location>
        <begin position="579"/>
        <end position="762"/>
    </location>
</feature>
<feature type="compositionally biased region" description="Polar residues" evidence="2">
    <location>
        <begin position="90"/>
        <end position="119"/>
    </location>
</feature>
<dbReference type="PANTHER" id="PTHR11106:SF27">
    <property type="entry name" value="MACRO DOMAIN-CONTAINING PROTEIN"/>
    <property type="match status" value="1"/>
</dbReference>
<feature type="compositionally biased region" description="Polar residues" evidence="2">
    <location>
        <begin position="37"/>
        <end position="46"/>
    </location>
</feature>
<evidence type="ECO:0000256" key="1">
    <source>
        <dbReference type="ARBA" id="ARBA00005350"/>
    </source>
</evidence>
<dbReference type="SUPFAM" id="SSF52949">
    <property type="entry name" value="Macro domain-like"/>
    <property type="match status" value="1"/>
</dbReference>
<accession>A0A8H8QNH5</accession>
<feature type="compositionally biased region" description="Polar residues" evidence="2">
    <location>
        <begin position="18"/>
        <end position="28"/>
    </location>
</feature>
<evidence type="ECO:0000256" key="2">
    <source>
        <dbReference type="SAM" id="MobiDB-lite"/>
    </source>
</evidence>
<dbReference type="PROSITE" id="PS51154">
    <property type="entry name" value="MACRO"/>
    <property type="match status" value="1"/>
</dbReference>
<feature type="compositionally biased region" description="Basic residues" evidence="2">
    <location>
        <begin position="59"/>
        <end position="75"/>
    </location>
</feature>
<dbReference type="CDD" id="cd02908">
    <property type="entry name" value="Macro_OAADPr_deacetylase"/>
    <property type="match status" value="1"/>
</dbReference>
<name>A0A8H8QNH5_9BASI</name>
<dbReference type="Gene3D" id="3.40.220.10">
    <property type="entry name" value="Leucine Aminopeptidase, subunit E, domain 1"/>
    <property type="match status" value="1"/>
</dbReference>
<protein>
    <submittedName>
        <fullName evidence="4">Related to LRP16 protein</fullName>
    </submittedName>
</protein>
<feature type="compositionally biased region" description="Gly residues" evidence="2">
    <location>
        <begin position="525"/>
        <end position="536"/>
    </location>
</feature>
<keyword evidence="5" id="KW-1185">Reference proteome</keyword>
<reference evidence="4" key="1">
    <citation type="submission" date="2018-08" db="EMBL/GenBank/DDBJ databases">
        <authorList>
            <person name="Guldener U."/>
        </authorList>
    </citation>
    <scope>NUCLEOTIDE SEQUENCE</scope>
    <source>
        <strain evidence="4">UB2</strain>
    </source>
</reference>
<evidence type="ECO:0000313" key="5">
    <source>
        <dbReference type="Proteomes" id="UP000658997"/>
    </source>
</evidence>
<dbReference type="GO" id="GO:0017128">
    <property type="term" value="F:phospholipid scramblase activity"/>
    <property type="evidence" value="ECO:0007669"/>
    <property type="project" value="InterPro"/>
</dbReference>
<comment type="caution">
    <text evidence="4">The sequence shown here is derived from an EMBL/GenBank/DDBJ whole genome shotgun (WGS) entry which is preliminary data.</text>
</comment>
<sequence length="775" mass="82723">MARVRAAASIAERHLAQRSLSGPSQSARWASALPTAATRSITTTAPAQVLRTPKETRYGIHKAPRRPAPQRHTPHHGPPPAAPSHPAVASQSLPQEPTTEAPQPSATEASPPLQSSSNLPADPSVNIPAVVPNEPRDVLQPSSFASATTLLSQSALAVTREIEMMNIFLGFEQANKYSIHAPDGQLVGYLAEEEQGLLGGSLKRQLLRTHRPFRATVMDASGKPVLMIRRPFTWINSTAHIYAVRGDGPVGYGAPQDSDLELIGEVQQRWHLYKRRYELFLRRQGEQEGEVETMEQFAQINAGLLSWTFLMQDAESKLVGAIDRNFRGFGREIFTDTGQYVLRFDSMGETAITDARLSAPDSSTGQGKKTGIAEGMELVQSHGTRPLTLDERAVALATAVSIDFDYFSRHSEGMHGGGGMFPWFYMGGMGGGGGEPAPAPGPHGENVPGQPDVGGAAGDGGFGTGVAGGANEQTPSQEQGGESPWWQQEQQQQEGDVWGTESSDPWAGADGTQTQNDGGFRDSWGSGGDSEGGGGGWGGFGGFFGVKPTSVPVIAPILTINKHEARREEGSTIPTPCASALSSSIYPFASLLSFHCGDITTLALDAIVNAANTSLLGGGGVDGAIHRAAGPDLLKECRTLNGCSTGSAKTTSGYKLPSKHVIHTVGPVYSKTKHDESEKLLRSAYRTSLEELKRVGGKSVAFPSISTGVYGYPFEKAASAVLDEIGNWLETDGNHKQIERIVLCCFSQKDYDKYVELAPTVFPPEDVFEKYAKTS</sequence>
<dbReference type="AlphaFoldDB" id="A0A8H8QNH5"/>
<dbReference type="Pfam" id="PF01661">
    <property type="entry name" value="Macro"/>
    <property type="match status" value="1"/>
</dbReference>
<dbReference type="Pfam" id="PF03803">
    <property type="entry name" value="Scramblase"/>
    <property type="match status" value="1"/>
</dbReference>
<evidence type="ECO:0000313" key="4">
    <source>
        <dbReference type="EMBL" id="SYW80397.1"/>
    </source>
</evidence>
<comment type="similarity">
    <text evidence="1">Belongs to the phospholipid scramblase family.</text>
</comment>
<gene>
    <name evidence="4" type="ORF">UBRO2_03665</name>
</gene>
<evidence type="ECO:0000259" key="3">
    <source>
        <dbReference type="PROSITE" id="PS51154"/>
    </source>
</evidence>
<dbReference type="InterPro" id="IPR043472">
    <property type="entry name" value="Macro_dom-like"/>
</dbReference>
<dbReference type="InterPro" id="IPR005552">
    <property type="entry name" value="Scramblase"/>
</dbReference>
<feature type="compositionally biased region" description="Gly residues" evidence="2">
    <location>
        <begin position="455"/>
        <end position="468"/>
    </location>
</feature>
<organism evidence="4 5">
    <name type="scientific">Ustilago bromivora</name>
    <dbReference type="NCBI Taxonomy" id="307758"/>
    <lineage>
        <taxon>Eukaryota</taxon>
        <taxon>Fungi</taxon>
        <taxon>Dikarya</taxon>
        <taxon>Basidiomycota</taxon>
        <taxon>Ustilaginomycotina</taxon>
        <taxon>Ustilaginomycetes</taxon>
        <taxon>Ustilaginales</taxon>
        <taxon>Ustilaginaceae</taxon>
        <taxon>Ustilago</taxon>
    </lineage>
</organism>